<dbReference type="GO" id="GO:0005886">
    <property type="term" value="C:plasma membrane"/>
    <property type="evidence" value="ECO:0007669"/>
    <property type="project" value="UniProtKB-SubCell"/>
</dbReference>
<evidence type="ECO:0000256" key="6">
    <source>
        <dbReference type="ARBA" id="ARBA00023136"/>
    </source>
</evidence>
<keyword evidence="7 9" id="KW-0564">Palmitate</keyword>
<dbReference type="AlphaFoldDB" id="A0A975SLN0"/>
<dbReference type="InterPro" id="IPR003423">
    <property type="entry name" value="OMP_efflux"/>
</dbReference>
<organism evidence="10 11">
    <name type="scientific">Azospira inquinata</name>
    <dbReference type="NCBI Taxonomy" id="2785627"/>
    <lineage>
        <taxon>Bacteria</taxon>
        <taxon>Pseudomonadati</taxon>
        <taxon>Pseudomonadota</taxon>
        <taxon>Betaproteobacteria</taxon>
        <taxon>Rhodocyclales</taxon>
        <taxon>Rhodocyclaceae</taxon>
        <taxon>Azospira</taxon>
    </lineage>
</organism>
<accession>A0A975SLN0</accession>
<dbReference type="PANTHER" id="PTHR30203:SF20">
    <property type="entry name" value="MULTIDRUG RESISTANCE OUTER MEMBRANE PROTEIN MDTP-RELATED"/>
    <property type="match status" value="1"/>
</dbReference>
<dbReference type="Pfam" id="PF02321">
    <property type="entry name" value="OEP"/>
    <property type="match status" value="2"/>
</dbReference>
<evidence type="ECO:0000256" key="4">
    <source>
        <dbReference type="ARBA" id="ARBA00022692"/>
    </source>
</evidence>
<evidence type="ECO:0000256" key="3">
    <source>
        <dbReference type="ARBA" id="ARBA00022452"/>
    </source>
</evidence>
<feature type="signal peptide" evidence="9">
    <location>
        <begin position="1"/>
        <end position="27"/>
    </location>
</feature>
<reference evidence="10" key="1">
    <citation type="submission" date="2020-11" db="EMBL/GenBank/DDBJ databases">
        <title>Azospira inquinata sp. nov.</title>
        <authorList>
            <person name="Moe W.M."/>
            <person name="Mikes M.C."/>
        </authorList>
    </citation>
    <scope>NUCLEOTIDE SEQUENCE</scope>
    <source>
        <strain evidence="10">Azo-3</strain>
    </source>
</reference>
<dbReference type="InterPro" id="IPR010131">
    <property type="entry name" value="MdtP/NodT-like"/>
</dbReference>
<comment type="similarity">
    <text evidence="2 9">Belongs to the outer membrane factor (OMF) (TC 1.B.17) family.</text>
</comment>
<keyword evidence="3 9" id="KW-1134">Transmembrane beta strand</keyword>
<comment type="subcellular location">
    <subcellularLocation>
        <location evidence="9">Cell membrane</location>
        <topology evidence="9">Lipid-anchor</topology>
    </subcellularLocation>
    <subcellularLocation>
        <location evidence="1">Membrane</location>
    </subcellularLocation>
</comment>
<evidence type="ECO:0000256" key="2">
    <source>
        <dbReference type="ARBA" id="ARBA00007613"/>
    </source>
</evidence>
<evidence type="ECO:0000256" key="8">
    <source>
        <dbReference type="ARBA" id="ARBA00023288"/>
    </source>
</evidence>
<dbReference type="PANTHER" id="PTHR30203">
    <property type="entry name" value="OUTER MEMBRANE CATION EFFLUX PROTEIN"/>
    <property type="match status" value="1"/>
</dbReference>
<evidence type="ECO:0000256" key="9">
    <source>
        <dbReference type="RuleBase" id="RU362097"/>
    </source>
</evidence>
<keyword evidence="8 9" id="KW-0449">Lipoprotein</keyword>
<gene>
    <name evidence="10" type="ORF">Azoinq_10950</name>
</gene>
<name>A0A975SLN0_9RHOO</name>
<dbReference type="Proteomes" id="UP000683428">
    <property type="component" value="Chromosome"/>
</dbReference>
<evidence type="ECO:0000313" key="10">
    <source>
        <dbReference type="EMBL" id="QWT48371.1"/>
    </source>
</evidence>
<evidence type="ECO:0000256" key="7">
    <source>
        <dbReference type="ARBA" id="ARBA00023139"/>
    </source>
</evidence>
<sequence>MTPIPKRRLGCLSGAALALLLAGCASDLKPTAQLLNSQQLETRVTLAQAPARNDAWPRDTWWHNLGDPQLDRLVAEALAGSPNLTLAQARFAQAKAYIGLAESSEGVQVNASTNIQREHFPEGYLIPPPYGGATYNVGQLGLDFSYELDFWGRNKAGIAAAISQAKAAEAESAATRLMLAVAVTRSYIQLDRQYHLLDVAQRTLAQRQKILELTRQRYAAGLDSSIELKQSEGSVPAAKTDVESIKESIDLLRHQLAALTGAGPDRGLSLQRPKLAPAAPLALPADLPAELLGRRADLTAQRWRVEAATKDIAGAKAAFYPNVNLAAFAGFQSIGLGNLLHGVNKSGTFGPAISLPIFDGGRLRSNLALKNGEYDAAVAQYNQTLLDAVRDVADQVSTWQSVERQLVDQAQALSAAEQAYGAAQQRYGQGLVSYLTVLSAESQVLTQRRLQAELQARRADTAVALIRALGGGYQARPQS</sequence>
<dbReference type="NCBIfam" id="TIGR01845">
    <property type="entry name" value="outer_NodT"/>
    <property type="match status" value="1"/>
</dbReference>
<dbReference type="GO" id="GO:0015562">
    <property type="term" value="F:efflux transmembrane transporter activity"/>
    <property type="evidence" value="ECO:0007669"/>
    <property type="project" value="InterPro"/>
</dbReference>
<evidence type="ECO:0000256" key="5">
    <source>
        <dbReference type="ARBA" id="ARBA00022729"/>
    </source>
</evidence>
<dbReference type="KEGG" id="aiq:Azoinq_10950"/>
<protein>
    <submittedName>
        <fullName evidence="10">Efflux transporter outer membrane subunit</fullName>
    </submittedName>
</protein>
<keyword evidence="4 9" id="KW-0812">Transmembrane</keyword>
<keyword evidence="11" id="KW-1185">Reference proteome</keyword>
<proteinExistence type="inferred from homology"/>
<evidence type="ECO:0000313" key="11">
    <source>
        <dbReference type="Proteomes" id="UP000683428"/>
    </source>
</evidence>
<dbReference type="RefSeq" id="WP_216129148.1">
    <property type="nucleotide sequence ID" value="NZ_CP064782.1"/>
</dbReference>
<keyword evidence="6 9" id="KW-0472">Membrane</keyword>
<evidence type="ECO:0000256" key="1">
    <source>
        <dbReference type="ARBA" id="ARBA00004370"/>
    </source>
</evidence>
<feature type="chain" id="PRO_5039962650" evidence="9">
    <location>
        <begin position="28"/>
        <end position="479"/>
    </location>
</feature>
<dbReference type="PROSITE" id="PS51257">
    <property type="entry name" value="PROKAR_LIPOPROTEIN"/>
    <property type="match status" value="1"/>
</dbReference>
<keyword evidence="5 9" id="KW-0732">Signal</keyword>
<dbReference type="EMBL" id="CP064782">
    <property type="protein sequence ID" value="QWT48371.1"/>
    <property type="molecule type" value="Genomic_DNA"/>
</dbReference>